<dbReference type="AlphaFoldDB" id="A0A6H5GZN4"/>
<evidence type="ECO:0000256" key="1">
    <source>
        <dbReference type="SAM" id="MobiDB-lite"/>
    </source>
</evidence>
<feature type="compositionally biased region" description="Acidic residues" evidence="1">
    <location>
        <begin position="31"/>
        <end position="40"/>
    </location>
</feature>
<proteinExistence type="predicted"/>
<dbReference type="EMBL" id="CADCXU010020517">
    <property type="protein sequence ID" value="CAB0008666.1"/>
    <property type="molecule type" value="Genomic_DNA"/>
</dbReference>
<feature type="region of interest" description="Disordered" evidence="1">
    <location>
        <begin position="1"/>
        <end position="88"/>
    </location>
</feature>
<evidence type="ECO:0000313" key="2">
    <source>
        <dbReference type="EMBL" id="CAB0008666.1"/>
    </source>
</evidence>
<dbReference type="Proteomes" id="UP000479000">
    <property type="component" value="Unassembled WGS sequence"/>
</dbReference>
<keyword evidence="3" id="KW-1185">Reference proteome</keyword>
<name>A0A6H5GZN4_9HEMI</name>
<organism evidence="2 3">
    <name type="scientific">Nesidiocoris tenuis</name>
    <dbReference type="NCBI Taxonomy" id="355587"/>
    <lineage>
        <taxon>Eukaryota</taxon>
        <taxon>Metazoa</taxon>
        <taxon>Ecdysozoa</taxon>
        <taxon>Arthropoda</taxon>
        <taxon>Hexapoda</taxon>
        <taxon>Insecta</taxon>
        <taxon>Pterygota</taxon>
        <taxon>Neoptera</taxon>
        <taxon>Paraneoptera</taxon>
        <taxon>Hemiptera</taxon>
        <taxon>Heteroptera</taxon>
        <taxon>Panheteroptera</taxon>
        <taxon>Cimicomorpha</taxon>
        <taxon>Miridae</taxon>
        <taxon>Dicyphina</taxon>
        <taxon>Nesidiocoris</taxon>
    </lineage>
</organism>
<protein>
    <submittedName>
        <fullName evidence="2">Uncharacterized protein</fullName>
    </submittedName>
</protein>
<reference evidence="2 3" key="1">
    <citation type="submission" date="2020-02" db="EMBL/GenBank/DDBJ databases">
        <authorList>
            <person name="Ferguson B K."/>
        </authorList>
    </citation>
    <scope>NUCLEOTIDE SEQUENCE [LARGE SCALE GENOMIC DNA]</scope>
</reference>
<feature type="compositionally biased region" description="Basic and acidic residues" evidence="1">
    <location>
        <begin position="16"/>
        <end position="27"/>
    </location>
</feature>
<sequence length="88" mass="9593">MLRDFGTEEGSEIVIDDEKVGEREGKGTAEMFEEGAEATEDTTGGEGTGRDDKASWLWWGLTGEEGESEPLTADSPCRFPSCNSDNRE</sequence>
<gene>
    <name evidence="2" type="ORF">NTEN_LOCUS13912</name>
</gene>
<accession>A0A6H5GZN4</accession>
<evidence type="ECO:0000313" key="3">
    <source>
        <dbReference type="Proteomes" id="UP000479000"/>
    </source>
</evidence>